<accession>A0ABW0T201</accession>
<evidence type="ECO:0000313" key="3">
    <source>
        <dbReference type="Proteomes" id="UP001596111"/>
    </source>
</evidence>
<dbReference type="EMBL" id="JBHSNG010000051">
    <property type="protein sequence ID" value="MFC5583381.1"/>
    <property type="molecule type" value="Genomic_DNA"/>
</dbReference>
<dbReference type="InterPro" id="IPR006430">
    <property type="entry name" value="Phage_portal_PBSX"/>
</dbReference>
<gene>
    <name evidence="2" type="ORF">ACFPPB_19900</name>
</gene>
<dbReference type="Proteomes" id="UP001596111">
    <property type="component" value="Unassembled WGS sequence"/>
</dbReference>
<dbReference type="NCBIfam" id="TIGR01540">
    <property type="entry name" value="portal_PBSX"/>
    <property type="match status" value="1"/>
</dbReference>
<reference evidence="3" key="1">
    <citation type="journal article" date="2019" name="Int. J. Syst. Evol. Microbiol.">
        <title>The Global Catalogue of Microorganisms (GCM) 10K type strain sequencing project: providing services to taxonomists for standard genome sequencing and annotation.</title>
        <authorList>
            <consortium name="The Broad Institute Genomics Platform"/>
            <consortium name="The Broad Institute Genome Sequencing Center for Infectious Disease"/>
            <person name="Wu L."/>
            <person name="Ma J."/>
        </authorList>
    </citation>
    <scope>NUCLEOTIDE SEQUENCE [LARGE SCALE GENOMIC DNA]</scope>
    <source>
        <strain evidence="3">CGMCC 1.13587</strain>
    </source>
</reference>
<evidence type="ECO:0000256" key="1">
    <source>
        <dbReference type="ARBA" id="ARBA00006799"/>
    </source>
</evidence>
<comment type="similarity">
    <text evidence="1">Belongs to the phage portal family. PBSX subfamily.</text>
</comment>
<dbReference type="InterPro" id="IPR006944">
    <property type="entry name" value="Phage/GTA_portal"/>
</dbReference>
<sequence>MRNMTATTGTNDTPAPGAMAFSFGDPTPVLDGREILDYIEAWRNGKWYEPPVSRVGLAKSFRSTPHHSSAIYVKCNILTSMFRPHKLLSRETFEAWVLDFLVFGDSYLEQVKNRLGQPMPLKHALAKYMRRGCDDLDTFYFVQGWKTDHEFAKGSVFQLRQPDVHQEIYGLPEYLSALQSAWLNEAGTLFRRKYYLNGSHAGYILHLTDALTDETQVEDLKKALKDSKGPGNFRNLFLYAPGGKKDGIQMIPISEVAAKDEFFNIKNVTRDDVLAAHRVPPQLIGLVPTGTTGFGSVIPAAQVFAINELKPLQTRFQQLNEWMGQEVVTFDDYKVAGLAAHTRQPDHGFSETCA</sequence>
<keyword evidence="3" id="KW-1185">Reference proteome</keyword>
<dbReference type="PIRSF" id="PIRSF018494">
    <property type="entry name" value="PBSX_VPQ"/>
    <property type="match status" value="1"/>
</dbReference>
<evidence type="ECO:0000313" key="2">
    <source>
        <dbReference type="EMBL" id="MFC5583381.1"/>
    </source>
</evidence>
<protein>
    <submittedName>
        <fullName evidence="2">Phage portal protein</fullName>
    </submittedName>
</protein>
<name>A0ABW0T201_9GAMM</name>
<dbReference type="Pfam" id="PF04860">
    <property type="entry name" value="Phage_portal"/>
    <property type="match status" value="1"/>
</dbReference>
<dbReference type="RefSeq" id="WP_377330341.1">
    <property type="nucleotide sequence ID" value="NZ_JBHSNG010000051.1"/>
</dbReference>
<dbReference type="InterPro" id="IPR030935">
    <property type="entry name" value="PBSX_Proteobac"/>
</dbReference>
<comment type="caution">
    <text evidence="2">The sequence shown here is derived from an EMBL/GenBank/DDBJ whole genome shotgun (WGS) entry which is preliminary data.</text>
</comment>
<proteinExistence type="inferred from homology"/>
<organism evidence="2 3">
    <name type="scientific">Rhodanobacter terrae</name>
    <dbReference type="NCBI Taxonomy" id="418647"/>
    <lineage>
        <taxon>Bacteria</taxon>
        <taxon>Pseudomonadati</taxon>
        <taxon>Pseudomonadota</taxon>
        <taxon>Gammaproteobacteria</taxon>
        <taxon>Lysobacterales</taxon>
        <taxon>Rhodanobacteraceae</taxon>
        <taxon>Rhodanobacter</taxon>
    </lineage>
</organism>